<dbReference type="PROSITE" id="PS51257">
    <property type="entry name" value="PROKAR_LIPOPROTEIN"/>
    <property type="match status" value="1"/>
</dbReference>
<proteinExistence type="predicted"/>
<evidence type="ECO:0000313" key="2">
    <source>
        <dbReference type="Proteomes" id="UP000245138"/>
    </source>
</evidence>
<dbReference type="Pfam" id="PF03891">
    <property type="entry name" value="DUF333"/>
    <property type="match status" value="1"/>
</dbReference>
<dbReference type="PANTHER" id="PTHR38008:SF2">
    <property type="entry name" value="HEMOLYSIN"/>
    <property type="match status" value="1"/>
</dbReference>
<keyword evidence="2" id="KW-1185">Reference proteome</keyword>
<evidence type="ECO:0000313" key="1">
    <source>
        <dbReference type="EMBL" id="PWC12433.1"/>
    </source>
</evidence>
<gene>
    <name evidence="1" type="ORF">B4923_10575</name>
</gene>
<protein>
    <submittedName>
        <fullName evidence="1">DUF333 domain-containing protein</fullName>
    </submittedName>
</protein>
<dbReference type="OrthoDB" id="148878at2"/>
<reference evidence="1 2" key="1">
    <citation type="submission" date="2018-04" db="EMBL/GenBank/DDBJ databases">
        <title>Brenneria corticis sp.nov.</title>
        <authorList>
            <person name="Li Y."/>
        </authorList>
    </citation>
    <scope>NUCLEOTIDE SEQUENCE [LARGE SCALE GENOMIC DNA]</scope>
    <source>
        <strain evidence="1 2">LMG 27715</strain>
    </source>
</reference>
<dbReference type="Proteomes" id="UP000245138">
    <property type="component" value="Unassembled WGS sequence"/>
</dbReference>
<dbReference type="InterPro" id="IPR005590">
    <property type="entry name" value="DUF333"/>
</dbReference>
<name>A0A2U1TSP6_9GAMM</name>
<sequence>MKFATAFLALMVVAGCSTQHGVSAKKSVGMPNPASVYCQEKGGRLEMVGMNSGTVGYCVLPNGERIEEWTLYRRDHNQS</sequence>
<dbReference type="EMBL" id="QDKJ01000007">
    <property type="protein sequence ID" value="PWC12433.1"/>
    <property type="molecule type" value="Genomic_DNA"/>
</dbReference>
<dbReference type="RefSeq" id="WP_109054475.1">
    <property type="nucleotide sequence ID" value="NZ_QDKJ01000007.1"/>
</dbReference>
<dbReference type="AlphaFoldDB" id="A0A2U1TSP6"/>
<accession>A0A2U1TSP6</accession>
<organism evidence="1 2">
    <name type="scientific">Brenneria roseae subsp. americana</name>
    <dbReference type="NCBI Taxonomy" id="1508507"/>
    <lineage>
        <taxon>Bacteria</taxon>
        <taxon>Pseudomonadati</taxon>
        <taxon>Pseudomonadota</taxon>
        <taxon>Gammaproteobacteria</taxon>
        <taxon>Enterobacterales</taxon>
        <taxon>Pectobacteriaceae</taxon>
        <taxon>Brenneria</taxon>
    </lineage>
</organism>
<comment type="caution">
    <text evidence="1">The sequence shown here is derived from an EMBL/GenBank/DDBJ whole genome shotgun (WGS) entry which is preliminary data.</text>
</comment>
<dbReference type="PANTHER" id="PTHR38008">
    <property type="entry name" value="HEMOLYSIN-RELATED"/>
    <property type="match status" value="1"/>
</dbReference>